<name>A0A165B7V4_9APHY</name>
<dbReference type="RefSeq" id="XP_040758185.1">
    <property type="nucleotide sequence ID" value="XM_040914788.1"/>
</dbReference>
<dbReference type="AlphaFoldDB" id="A0A165B7V4"/>
<dbReference type="GO" id="GO:0032040">
    <property type="term" value="C:small-subunit processome"/>
    <property type="evidence" value="ECO:0007669"/>
    <property type="project" value="TreeGrafter"/>
</dbReference>
<dbReference type="InterPro" id="IPR016024">
    <property type="entry name" value="ARM-type_fold"/>
</dbReference>
<dbReference type="OrthoDB" id="360653at2759"/>
<dbReference type="InterPro" id="IPR052575">
    <property type="entry name" value="SSU_processome_comp_20"/>
</dbReference>
<organism evidence="3 4">
    <name type="scientific">Laetiporus sulphureus 93-53</name>
    <dbReference type="NCBI Taxonomy" id="1314785"/>
    <lineage>
        <taxon>Eukaryota</taxon>
        <taxon>Fungi</taxon>
        <taxon>Dikarya</taxon>
        <taxon>Basidiomycota</taxon>
        <taxon>Agaricomycotina</taxon>
        <taxon>Agaricomycetes</taxon>
        <taxon>Polyporales</taxon>
        <taxon>Laetiporus</taxon>
    </lineage>
</organism>
<dbReference type="PANTHER" id="PTHR17695:SF11">
    <property type="entry name" value="SMALL SUBUNIT PROCESSOME COMPONENT 20 HOMOLOG"/>
    <property type="match status" value="1"/>
</dbReference>
<dbReference type="InterPro" id="IPR011989">
    <property type="entry name" value="ARM-like"/>
</dbReference>
<dbReference type="Pfam" id="PF20416">
    <property type="entry name" value="UTP20"/>
    <property type="match status" value="1"/>
</dbReference>
<dbReference type="Proteomes" id="UP000076871">
    <property type="component" value="Unassembled WGS sequence"/>
</dbReference>
<evidence type="ECO:0000313" key="4">
    <source>
        <dbReference type="Proteomes" id="UP000076871"/>
    </source>
</evidence>
<protein>
    <recommendedName>
        <fullName evidence="2">U3 small nucleolar RNA-associated protein 20 domain-containing protein</fullName>
    </recommendedName>
</protein>
<keyword evidence="4" id="KW-1185">Reference proteome</keyword>
<accession>A0A165B7V4</accession>
<dbReference type="PANTHER" id="PTHR17695">
    <property type="entry name" value="SMALL SUBUNIT PROCESSOME COMPONENT 20 HOMOLOG"/>
    <property type="match status" value="1"/>
</dbReference>
<dbReference type="EMBL" id="KV427686">
    <property type="protein sequence ID" value="KZT00445.1"/>
    <property type="molecule type" value="Genomic_DNA"/>
</dbReference>
<evidence type="ECO:0000256" key="1">
    <source>
        <dbReference type="SAM" id="MobiDB-lite"/>
    </source>
</evidence>
<gene>
    <name evidence="3" type="ORF">LAESUDRAFT_816529</name>
</gene>
<feature type="compositionally biased region" description="Acidic residues" evidence="1">
    <location>
        <begin position="215"/>
        <end position="225"/>
    </location>
</feature>
<feature type="domain" description="U3 small nucleolar RNA-associated protein 20" evidence="2">
    <location>
        <begin position="258"/>
        <end position="348"/>
    </location>
</feature>
<dbReference type="SUPFAM" id="SSF48371">
    <property type="entry name" value="ARM repeat"/>
    <property type="match status" value="1"/>
</dbReference>
<feature type="region of interest" description="Disordered" evidence="1">
    <location>
        <begin position="203"/>
        <end position="227"/>
    </location>
</feature>
<proteinExistence type="predicted"/>
<dbReference type="STRING" id="1314785.A0A165B7V4"/>
<dbReference type="GeneID" id="63831815"/>
<dbReference type="GO" id="GO:0030686">
    <property type="term" value="C:90S preribosome"/>
    <property type="evidence" value="ECO:0007669"/>
    <property type="project" value="TreeGrafter"/>
</dbReference>
<evidence type="ECO:0000259" key="2">
    <source>
        <dbReference type="Pfam" id="PF20416"/>
    </source>
</evidence>
<evidence type="ECO:0000313" key="3">
    <source>
        <dbReference type="EMBL" id="KZT00445.1"/>
    </source>
</evidence>
<dbReference type="InParanoid" id="A0A165B7V4"/>
<dbReference type="InterPro" id="IPR046523">
    <property type="entry name" value="UTP20_dom"/>
</dbReference>
<sequence length="368" mass="41464">MLRKFMATDVFQSTNLDDAVGDLAFRTKTHHPRLTRSGSQASNSNFTSIRALEKCPMIPSELDMTFTEDAEGDTVADITWEGDNVVLIPILVGDECIKGTAELFGAASMRISRSNSKIPRPRERLSEEAILARVIWRSDHTLVNERITATGRMARHLNWGAYYALTQTYLKLFSTKDESERVYVRALVAILDNFHFQMEEVVPDTAEESERGGDNEDTAVDEETESTSVKVKDQMISRIADAVNHRLVPRLLQHLEKRDETEDTLRIAIAVGIIQVVKHLPRETREPQIARLLTVLSQISRSKSQETRDLTRETLCRIAVILGPSYLPTAIKELRAALLRGPQLHVFESGFHSRIAGPACSDPSRQWE</sequence>
<dbReference type="Gene3D" id="1.25.10.10">
    <property type="entry name" value="Leucine-rich Repeat Variant"/>
    <property type="match status" value="1"/>
</dbReference>
<reference evidence="3 4" key="1">
    <citation type="journal article" date="2016" name="Mol. Biol. Evol.">
        <title>Comparative Genomics of Early-Diverging Mushroom-Forming Fungi Provides Insights into the Origins of Lignocellulose Decay Capabilities.</title>
        <authorList>
            <person name="Nagy L.G."/>
            <person name="Riley R."/>
            <person name="Tritt A."/>
            <person name="Adam C."/>
            <person name="Daum C."/>
            <person name="Floudas D."/>
            <person name="Sun H."/>
            <person name="Yadav J.S."/>
            <person name="Pangilinan J."/>
            <person name="Larsson K.H."/>
            <person name="Matsuura K."/>
            <person name="Barry K."/>
            <person name="Labutti K."/>
            <person name="Kuo R."/>
            <person name="Ohm R.A."/>
            <person name="Bhattacharya S.S."/>
            <person name="Shirouzu T."/>
            <person name="Yoshinaga Y."/>
            <person name="Martin F.M."/>
            <person name="Grigoriev I.V."/>
            <person name="Hibbett D.S."/>
        </authorList>
    </citation>
    <scope>NUCLEOTIDE SEQUENCE [LARGE SCALE GENOMIC DNA]</scope>
    <source>
        <strain evidence="3 4">93-53</strain>
    </source>
</reference>